<sequence>MNQILEREHIVKEITHILTNYESNCKNINFKKGLYIYGSPGCGKTFFIKELLSQLNFDLIRYDAGDVRNKSLIDTITSNNMSSQNVLQMMQKNPKKIAILMDEIDGMNNGDKGGITALIKLIRQKKTKKQKLEHTSLNPIICIGNYYVDKKIKELMKVCHVFELKSPTPMQVEKILAFKLPGFYDSIQESFRKNILEYIQGDLKKIEFIEKMSKKPGLLTEETLENIFHTKSFNADSKKITHTLLQHSIPMEEHNTIINETERTIVALLWHENIVDHLNQSPDKMSVPFYLKLLDNICFADFIDRITFQNQIWQFNEMSSLMKTFYNNYLYHKAFPQPLEKDSDIRFTKVLTKYSTEYNNILFIYHLCQELDMDRKDLIAFFHELRLFHGKDFLNTTDKINRVDRLFENYEIDKLDIKRIYRYLDKNVKKEAVIEEEEDDGGDSSDYD</sequence>
<dbReference type="InterPro" id="IPR003593">
    <property type="entry name" value="AAA+_ATPase"/>
</dbReference>
<dbReference type="PANTHER" id="PTHR23389:SF6">
    <property type="entry name" value="REPLICATION FACTOR C SUBUNIT 1"/>
    <property type="match status" value="1"/>
</dbReference>
<proteinExistence type="predicted"/>
<evidence type="ECO:0000259" key="2">
    <source>
        <dbReference type="SMART" id="SM00382"/>
    </source>
</evidence>
<evidence type="ECO:0000313" key="3">
    <source>
        <dbReference type="EMBL" id="QHT21449.1"/>
    </source>
</evidence>
<organism evidence="3">
    <name type="scientific">viral metagenome</name>
    <dbReference type="NCBI Taxonomy" id="1070528"/>
    <lineage>
        <taxon>unclassified sequences</taxon>
        <taxon>metagenomes</taxon>
        <taxon>organismal metagenomes</taxon>
    </lineage>
</organism>
<protein>
    <recommendedName>
        <fullName evidence="2">AAA+ ATPase domain-containing protein</fullName>
    </recommendedName>
</protein>
<dbReference type="SMART" id="SM00382">
    <property type="entry name" value="AAA"/>
    <property type="match status" value="1"/>
</dbReference>
<dbReference type="Gene3D" id="3.40.50.300">
    <property type="entry name" value="P-loop containing nucleotide triphosphate hydrolases"/>
    <property type="match status" value="1"/>
</dbReference>
<dbReference type="GO" id="GO:0005634">
    <property type="term" value="C:nucleus"/>
    <property type="evidence" value="ECO:0007669"/>
    <property type="project" value="TreeGrafter"/>
</dbReference>
<name>A0A6C0DZI7_9ZZZZ</name>
<dbReference type="InterPro" id="IPR027417">
    <property type="entry name" value="P-loop_NTPase"/>
</dbReference>
<dbReference type="GO" id="GO:0003677">
    <property type="term" value="F:DNA binding"/>
    <property type="evidence" value="ECO:0007669"/>
    <property type="project" value="TreeGrafter"/>
</dbReference>
<dbReference type="PANTHER" id="PTHR23389">
    <property type="entry name" value="CHROMOSOME TRANSMISSION FIDELITY FACTOR 18"/>
    <property type="match status" value="1"/>
</dbReference>
<dbReference type="CDD" id="cd00009">
    <property type="entry name" value="AAA"/>
    <property type="match status" value="1"/>
</dbReference>
<dbReference type="Pfam" id="PF00004">
    <property type="entry name" value="AAA"/>
    <property type="match status" value="1"/>
</dbReference>
<dbReference type="EMBL" id="MN739692">
    <property type="protein sequence ID" value="QHT21449.1"/>
    <property type="molecule type" value="Genomic_DNA"/>
</dbReference>
<dbReference type="SUPFAM" id="SSF52540">
    <property type="entry name" value="P-loop containing nucleoside triphosphate hydrolases"/>
    <property type="match status" value="1"/>
</dbReference>
<dbReference type="AlphaFoldDB" id="A0A6C0DZI7"/>
<dbReference type="GO" id="GO:0016887">
    <property type="term" value="F:ATP hydrolysis activity"/>
    <property type="evidence" value="ECO:0007669"/>
    <property type="project" value="InterPro"/>
</dbReference>
<reference evidence="3" key="1">
    <citation type="journal article" date="2020" name="Nature">
        <title>Giant virus diversity and host interactions through global metagenomics.</title>
        <authorList>
            <person name="Schulz F."/>
            <person name="Roux S."/>
            <person name="Paez-Espino D."/>
            <person name="Jungbluth S."/>
            <person name="Walsh D.A."/>
            <person name="Denef V.J."/>
            <person name="McMahon K.D."/>
            <person name="Konstantinidis K.T."/>
            <person name="Eloe-Fadrosh E.A."/>
            <person name="Kyrpides N.C."/>
            <person name="Woyke T."/>
        </authorList>
    </citation>
    <scope>NUCLEOTIDE SEQUENCE</scope>
    <source>
        <strain evidence="3">GVMAG-M-3300023174-92</strain>
    </source>
</reference>
<feature type="domain" description="AAA+ ATPase" evidence="2">
    <location>
        <begin position="30"/>
        <end position="168"/>
    </location>
</feature>
<dbReference type="GO" id="GO:0005524">
    <property type="term" value="F:ATP binding"/>
    <property type="evidence" value="ECO:0007669"/>
    <property type="project" value="InterPro"/>
</dbReference>
<dbReference type="GO" id="GO:0006260">
    <property type="term" value="P:DNA replication"/>
    <property type="evidence" value="ECO:0007669"/>
    <property type="project" value="UniProtKB-KW"/>
</dbReference>
<keyword evidence="1" id="KW-0235">DNA replication</keyword>
<dbReference type="InterPro" id="IPR003959">
    <property type="entry name" value="ATPase_AAA_core"/>
</dbReference>
<evidence type="ECO:0000256" key="1">
    <source>
        <dbReference type="ARBA" id="ARBA00022705"/>
    </source>
</evidence>
<accession>A0A6C0DZI7</accession>